<dbReference type="InterPro" id="IPR013022">
    <property type="entry name" value="Xyl_isomerase-like_TIM-brl"/>
</dbReference>
<organism evidence="3 4">
    <name type="scientific">Treponema berlinense</name>
    <dbReference type="NCBI Taxonomy" id="225004"/>
    <lineage>
        <taxon>Bacteria</taxon>
        <taxon>Pseudomonadati</taxon>
        <taxon>Spirochaetota</taxon>
        <taxon>Spirochaetia</taxon>
        <taxon>Spirochaetales</taxon>
        <taxon>Treponemataceae</taxon>
        <taxon>Treponema</taxon>
    </lineage>
</organism>
<reference evidence="3 4" key="1">
    <citation type="submission" date="2017-02" db="EMBL/GenBank/DDBJ databases">
        <authorList>
            <person name="Peterson S.W."/>
        </authorList>
    </citation>
    <scope>NUCLEOTIDE SEQUENCE [LARGE SCALE GENOMIC DNA]</scope>
    <source>
        <strain evidence="3 4">ATCC BAA-909</strain>
    </source>
</reference>
<dbReference type="Pfam" id="PF01261">
    <property type="entry name" value="AP_endonuc_2"/>
    <property type="match status" value="1"/>
</dbReference>
<evidence type="ECO:0000259" key="2">
    <source>
        <dbReference type="Pfam" id="PF01261"/>
    </source>
</evidence>
<keyword evidence="1" id="KW-1133">Transmembrane helix</keyword>
<dbReference type="InterPro" id="IPR036237">
    <property type="entry name" value="Xyl_isomerase-like_sf"/>
</dbReference>
<keyword evidence="1" id="KW-0812">Transmembrane</keyword>
<dbReference type="Proteomes" id="UP000190395">
    <property type="component" value="Unassembled WGS sequence"/>
</dbReference>
<name>A0A1T4K895_9SPIR</name>
<gene>
    <name evidence="3" type="ORF">SAMN02745152_00005</name>
</gene>
<proteinExistence type="predicted"/>
<evidence type="ECO:0000313" key="4">
    <source>
        <dbReference type="Proteomes" id="UP000190395"/>
    </source>
</evidence>
<feature type="transmembrane region" description="Helical" evidence="1">
    <location>
        <begin position="6"/>
        <end position="29"/>
    </location>
</feature>
<dbReference type="EMBL" id="FUXC01000001">
    <property type="protein sequence ID" value="SJZ38629.1"/>
    <property type="molecule type" value="Genomic_DNA"/>
</dbReference>
<evidence type="ECO:0000256" key="1">
    <source>
        <dbReference type="SAM" id="Phobius"/>
    </source>
</evidence>
<keyword evidence="3" id="KW-0413">Isomerase</keyword>
<dbReference type="SUPFAM" id="SSF51658">
    <property type="entry name" value="Xylose isomerase-like"/>
    <property type="match status" value="1"/>
</dbReference>
<dbReference type="STRING" id="225004.SAMN02745152_00005"/>
<dbReference type="InterPro" id="IPR050312">
    <property type="entry name" value="IolE/XylAMocC-like"/>
</dbReference>
<dbReference type="GO" id="GO:0016853">
    <property type="term" value="F:isomerase activity"/>
    <property type="evidence" value="ECO:0007669"/>
    <property type="project" value="UniProtKB-KW"/>
</dbReference>
<keyword evidence="1" id="KW-0472">Membrane</keyword>
<dbReference type="AlphaFoldDB" id="A0A1T4K895"/>
<accession>A0A1T4K895</accession>
<sequence length="306" mass="34301">MGAFFYVQIFIFFSFPKIAICTGCIYNGLMKILIRPHDIGKGSAEFLGQKAHEWGFDGVQLAIAKAIEGQNGNPGTLTDSVVSEIRRGFNSNGVEIPLLGAYFNPVHSNKEKVKLGAEKYADHLRHAAEFGAKFVASETGSYNDDKWTYNPKNQTEEAFAEVKSIFAPMPEIAKKSGVCMALEGAWGHCMYCPEQLKRLADEIDPGQENFRFIVDIYNYLYIGNHEKRAEIFEKCLELFKGKICGFHLKDYVVKDGELEIAPLGQGIMGWKEFLPVIMKEEPNAYLIFEGVKNVPDSLEFVRSIVG</sequence>
<keyword evidence="4" id="KW-1185">Reference proteome</keyword>
<protein>
    <submittedName>
        <fullName evidence="3">Sugar phosphate isomerase/epimerase</fullName>
    </submittedName>
</protein>
<evidence type="ECO:0000313" key="3">
    <source>
        <dbReference type="EMBL" id="SJZ38629.1"/>
    </source>
</evidence>
<feature type="domain" description="Xylose isomerase-like TIM barrel" evidence="2">
    <location>
        <begin position="50"/>
        <end position="302"/>
    </location>
</feature>
<dbReference type="Gene3D" id="3.20.20.150">
    <property type="entry name" value="Divalent-metal-dependent TIM barrel enzymes"/>
    <property type="match status" value="1"/>
</dbReference>
<dbReference type="PANTHER" id="PTHR12110">
    <property type="entry name" value="HYDROXYPYRUVATE ISOMERASE"/>
    <property type="match status" value="1"/>
</dbReference>